<evidence type="ECO:0000313" key="14">
    <source>
        <dbReference type="EMBL" id="TWX59680.1"/>
    </source>
</evidence>
<evidence type="ECO:0000313" key="15">
    <source>
        <dbReference type="EMBL" id="TWX69407.1"/>
    </source>
</evidence>
<evidence type="ECO:0000256" key="3">
    <source>
        <dbReference type="ARBA" id="ARBA00013253"/>
    </source>
</evidence>
<dbReference type="RefSeq" id="WP_146796933.1">
    <property type="nucleotide sequence ID" value="NZ_VOLP01000002.1"/>
</dbReference>
<dbReference type="AlphaFoldDB" id="A0A5C6QL46"/>
<dbReference type="InterPro" id="IPR035907">
    <property type="entry name" value="Hppk_sf"/>
</dbReference>
<evidence type="ECO:0000256" key="10">
    <source>
        <dbReference type="ARBA" id="ARBA00029409"/>
    </source>
</evidence>
<evidence type="ECO:0000259" key="13">
    <source>
        <dbReference type="PROSITE" id="PS00794"/>
    </source>
</evidence>
<dbReference type="GO" id="GO:0046654">
    <property type="term" value="P:tetrahydrofolate biosynthetic process"/>
    <property type="evidence" value="ECO:0007669"/>
    <property type="project" value="UniProtKB-UniPathway"/>
</dbReference>
<gene>
    <name evidence="15" type="primary">folK</name>
    <name evidence="14" type="ORF">ESZ26_09600</name>
    <name evidence="15" type="ORF">ESZ27_05600</name>
</gene>
<dbReference type="Gene3D" id="3.30.70.560">
    <property type="entry name" value="7,8-Dihydro-6-hydroxymethylpterin-pyrophosphokinase HPPK"/>
    <property type="match status" value="1"/>
</dbReference>
<dbReference type="Pfam" id="PF01288">
    <property type="entry name" value="HPPK"/>
    <property type="match status" value="1"/>
</dbReference>
<dbReference type="EMBL" id="VOLR01000011">
    <property type="protein sequence ID" value="TWX59680.1"/>
    <property type="molecule type" value="Genomic_DNA"/>
</dbReference>
<feature type="domain" description="7,8-dihydro-6-hydroxymethylpterin-pyrophosphokinase" evidence="13">
    <location>
        <begin position="89"/>
        <end position="100"/>
    </location>
</feature>
<dbReference type="NCBIfam" id="TIGR01498">
    <property type="entry name" value="folK"/>
    <property type="match status" value="1"/>
</dbReference>
<evidence type="ECO:0000256" key="11">
    <source>
        <dbReference type="ARBA" id="ARBA00029766"/>
    </source>
</evidence>
<dbReference type="PANTHER" id="PTHR43071">
    <property type="entry name" value="2-AMINO-4-HYDROXY-6-HYDROXYMETHYLDIHYDROPTERIDINE PYROPHOSPHOKINASE"/>
    <property type="match status" value="1"/>
</dbReference>
<dbReference type="CDD" id="cd00483">
    <property type="entry name" value="HPPK"/>
    <property type="match status" value="1"/>
</dbReference>
<comment type="pathway">
    <text evidence="1">Cofactor biosynthesis; tetrahydrofolate biosynthesis; 2-amino-4-hydroxy-6-hydroxymethyl-7,8-dihydropteridine diphosphate from 7,8-dihydroneopterin triphosphate: step 4/4.</text>
</comment>
<dbReference type="GO" id="GO:0046656">
    <property type="term" value="P:folic acid biosynthetic process"/>
    <property type="evidence" value="ECO:0007669"/>
    <property type="project" value="UniProtKB-KW"/>
</dbReference>
<sequence>MALVYVGLGSNLSDPQKQIELAVACLAEIKNTTLIGVSSLYFSRPMGPQDQPDYINAVASLKTELSSLELLNALQAIENNAGRVRKDNRWGARILDLDMLLFDNETINHERLTVPHYGLELREFVLLPLAELSPKLTLPNGKHVLALSQAIATNGLKIHSKLR</sequence>
<dbReference type="GO" id="GO:0005524">
    <property type="term" value="F:ATP binding"/>
    <property type="evidence" value="ECO:0007669"/>
    <property type="project" value="UniProtKB-KW"/>
</dbReference>
<comment type="caution">
    <text evidence="15">The sequence shown here is derived from an EMBL/GenBank/DDBJ whole genome shotgun (WGS) entry which is preliminary data.</text>
</comment>
<dbReference type="Proteomes" id="UP000321917">
    <property type="component" value="Unassembled WGS sequence"/>
</dbReference>
<evidence type="ECO:0000256" key="12">
    <source>
        <dbReference type="ARBA" id="ARBA00033413"/>
    </source>
</evidence>
<evidence type="ECO:0000256" key="4">
    <source>
        <dbReference type="ARBA" id="ARBA00016218"/>
    </source>
</evidence>
<evidence type="ECO:0000256" key="1">
    <source>
        <dbReference type="ARBA" id="ARBA00005051"/>
    </source>
</evidence>
<evidence type="ECO:0000256" key="8">
    <source>
        <dbReference type="ARBA" id="ARBA00022840"/>
    </source>
</evidence>
<keyword evidence="16" id="KW-1185">Reference proteome</keyword>
<keyword evidence="6" id="KW-0547">Nucleotide-binding</keyword>
<keyword evidence="7 15" id="KW-0418">Kinase</keyword>
<dbReference type="PANTHER" id="PTHR43071:SF1">
    <property type="entry name" value="2-AMINO-4-HYDROXY-6-HYDROXYMETHYLDIHYDROPTERIDINE PYROPHOSPHOKINASE"/>
    <property type="match status" value="1"/>
</dbReference>
<evidence type="ECO:0000256" key="6">
    <source>
        <dbReference type="ARBA" id="ARBA00022741"/>
    </source>
</evidence>
<dbReference type="GO" id="GO:0016301">
    <property type="term" value="F:kinase activity"/>
    <property type="evidence" value="ECO:0007669"/>
    <property type="project" value="UniProtKB-KW"/>
</dbReference>
<dbReference type="Proteomes" id="UP000321525">
    <property type="component" value="Unassembled WGS sequence"/>
</dbReference>
<proteinExistence type="inferred from homology"/>
<dbReference type="GO" id="GO:0003848">
    <property type="term" value="F:2-amino-4-hydroxy-6-hydroxymethyldihydropteridine diphosphokinase activity"/>
    <property type="evidence" value="ECO:0007669"/>
    <property type="project" value="UniProtKB-EC"/>
</dbReference>
<dbReference type="EC" id="2.7.6.3" evidence="3"/>
<accession>A0A5C6QL46</accession>
<keyword evidence="9" id="KW-0289">Folate biosynthesis</keyword>
<evidence type="ECO:0000256" key="5">
    <source>
        <dbReference type="ARBA" id="ARBA00022679"/>
    </source>
</evidence>
<keyword evidence="5 15" id="KW-0808">Transferase</keyword>
<evidence type="ECO:0000256" key="7">
    <source>
        <dbReference type="ARBA" id="ARBA00022777"/>
    </source>
</evidence>
<reference evidence="15 17" key="1">
    <citation type="submission" date="2019-07" db="EMBL/GenBank/DDBJ databases">
        <title>Genomes of sea-ice associated Colwellia species.</title>
        <authorList>
            <person name="Bowman J.P."/>
        </authorList>
    </citation>
    <scope>NUCLEOTIDE SEQUENCE [LARGE SCALE GENOMIC DNA]</scope>
    <source>
        <strain evidence="14 16">ACAM 607</strain>
        <strain evidence="15 17">IC036</strain>
    </source>
</reference>
<comment type="function">
    <text evidence="10">Catalyzes the transfer of pyrophosphate from adenosine triphosphate (ATP) to 6-hydroxymethyl-7,8-dihydropterin, an enzymatic step in folate biosynthesis pathway.</text>
</comment>
<dbReference type="InterPro" id="IPR000550">
    <property type="entry name" value="Hppk"/>
</dbReference>
<evidence type="ECO:0000313" key="16">
    <source>
        <dbReference type="Proteomes" id="UP000321525"/>
    </source>
</evidence>
<dbReference type="PROSITE" id="PS00794">
    <property type="entry name" value="HPPK"/>
    <property type="match status" value="1"/>
</dbReference>
<keyword evidence="8" id="KW-0067">ATP-binding</keyword>
<evidence type="ECO:0000256" key="2">
    <source>
        <dbReference type="ARBA" id="ARBA00005810"/>
    </source>
</evidence>
<organism evidence="15 17">
    <name type="scientific">Colwellia hornerae</name>
    <dbReference type="NCBI Taxonomy" id="89402"/>
    <lineage>
        <taxon>Bacteria</taxon>
        <taxon>Pseudomonadati</taxon>
        <taxon>Pseudomonadota</taxon>
        <taxon>Gammaproteobacteria</taxon>
        <taxon>Alteromonadales</taxon>
        <taxon>Colwelliaceae</taxon>
        <taxon>Colwellia</taxon>
    </lineage>
</organism>
<evidence type="ECO:0000256" key="9">
    <source>
        <dbReference type="ARBA" id="ARBA00022909"/>
    </source>
</evidence>
<evidence type="ECO:0000313" key="17">
    <source>
        <dbReference type="Proteomes" id="UP000321917"/>
    </source>
</evidence>
<comment type="similarity">
    <text evidence="2">Belongs to the HPPK family.</text>
</comment>
<protein>
    <recommendedName>
        <fullName evidence="4">2-amino-4-hydroxy-6-hydroxymethyldihydropteridine pyrophosphokinase</fullName>
        <ecNumber evidence="3">2.7.6.3</ecNumber>
    </recommendedName>
    <alternativeName>
        <fullName evidence="11">6-hydroxymethyl-7,8-dihydropterin pyrophosphokinase</fullName>
    </alternativeName>
    <alternativeName>
        <fullName evidence="12">7,8-dihydro-6-hydroxymethylpterin-pyrophosphokinase</fullName>
    </alternativeName>
</protein>
<dbReference type="SUPFAM" id="SSF55083">
    <property type="entry name" value="6-hydroxymethyl-7,8-dihydropterin pyrophosphokinase, HPPK"/>
    <property type="match status" value="1"/>
</dbReference>
<dbReference type="UniPathway" id="UPA00077">
    <property type="reaction ID" value="UER00155"/>
</dbReference>
<name>A0A5C6QL46_9GAMM</name>
<dbReference type="OrthoDB" id="9808041at2"/>
<dbReference type="EMBL" id="VOLQ01000007">
    <property type="protein sequence ID" value="TWX69407.1"/>
    <property type="molecule type" value="Genomic_DNA"/>
</dbReference>